<evidence type="ECO:0000256" key="5">
    <source>
        <dbReference type="ARBA" id="ARBA00022963"/>
    </source>
</evidence>
<evidence type="ECO:0000313" key="13">
    <source>
        <dbReference type="EMBL" id="GAL23136.1"/>
    </source>
</evidence>
<proteinExistence type="inferred from homology"/>
<dbReference type="FunFam" id="3.40.47.10:FF:000011">
    <property type="entry name" value="3-ketoacyl-CoA thiolase"/>
    <property type="match status" value="1"/>
</dbReference>
<evidence type="ECO:0000256" key="4">
    <source>
        <dbReference type="ARBA" id="ARBA00022832"/>
    </source>
</evidence>
<evidence type="ECO:0000259" key="12">
    <source>
        <dbReference type="Pfam" id="PF02803"/>
    </source>
</evidence>
<dbReference type="NCBIfam" id="TIGR02446">
    <property type="entry name" value="FadI"/>
    <property type="match status" value="1"/>
</dbReference>
<comment type="function">
    <text evidence="8">Catalyzes the final step of fatty acid oxidation in which acetyl-CoA is released and the CoA ester of a fatty acid two carbons shorter is formed.</text>
</comment>
<comment type="caution">
    <text evidence="13">The sequence shown here is derived from an EMBL/GenBank/DDBJ whole genome shotgun (WGS) entry which is preliminary data.</text>
</comment>
<comment type="similarity">
    <text evidence="1 8 10">Belongs to the thiolase-like superfamily. Thiolase family.</text>
</comment>
<keyword evidence="6 8" id="KW-0443">Lipid metabolism</keyword>
<comment type="catalytic activity">
    <reaction evidence="8">
        <text>an acyl-CoA + acetyl-CoA = a 3-oxoacyl-CoA + CoA</text>
        <dbReference type="Rhea" id="RHEA:21564"/>
        <dbReference type="ChEBI" id="CHEBI:57287"/>
        <dbReference type="ChEBI" id="CHEBI:57288"/>
        <dbReference type="ChEBI" id="CHEBI:58342"/>
        <dbReference type="ChEBI" id="CHEBI:90726"/>
        <dbReference type="EC" id="2.3.1.16"/>
    </reaction>
</comment>
<gene>
    <name evidence="8" type="primary">fadI</name>
    <name evidence="13" type="ORF">JCM19235_611</name>
</gene>
<evidence type="ECO:0000256" key="8">
    <source>
        <dbReference type="HAMAP-Rule" id="MF_01618"/>
    </source>
</evidence>
<feature type="domain" description="Thiolase C-terminal" evidence="12">
    <location>
        <begin position="301"/>
        <end position="438"/>
    </location>
</feature>
<dbReference type="Pfam" id="PF02803">
    <property type="entry name" value="Thiolase_C"/>
    <property type="match status" value="1"/>
</dbReference>
<keyword evidence="5 8" id="KW-0442">Lipid degradation</keyword>
<dbReference type="AlphaFoldDB" id="A0A090S6G1"/>
<keyword evidence="2 8" id="KW-0963">Cytoplasm</keyword>
<feature type="domain" description="Thiolase N-terminal" evidence="11">
    <location>
        <begin position="19"/>
        <end position="291"/>
    </location>
</feature>
<reference evidence="13 14" key="1">
    <citation type="submission" date="2014-09" db="EMBL/GenBank/DDBJ databases">
        <title>Vibrio maritimus JCM 19235. (C45) whole genome shotgun sequence.</title>
        <authorList>
            <person name="Sawabe T."/>
            <person name="Meirelles P."/>
            <person name="Nakanishi M."/>
            <person name="Sayaka M."/>
            <person name="Hattori M."/>
            <person name="Ohkuma M."/>
        </authorList>
    </citation>
    <scope>NUCLEOTIDE SEQUENCE [LARGE SCALE GENOMIC DNA]</scope>
    <source>
        <strain evidence="14">JCM19235</strain>
    </source>
</reference>
<feature type="active site" description="Proton acceptor" evidence="8 9">
    <location>
        <position position="426"/>
    </location>
</feature>
<dbReference type="NCBIfam" id="NF006516">
    <property type="entry name" value="PRK08963.1"/>
    <property type="match status" value="1"/>
</dbReference>
<dbReference type="InterPro" id="IPR012806">
    <property type="entry name" value="Ac-CoA_C-AcTrfase_FadI"/>
</dbReference>
<evidence type="ECO:0000259" key="11">
    <source>
        <dbReference type="Pfam" id="PF00108"/>
    </source>
</evidence>
<dbReference type="UniPathway" id="UPA00659"/>
<dbReference type="GO" id="GO:0005829">
    <property type="term" value="C:cytosol"/>
    <property type="evidence" value="ECO:0007669"/>
    <property type="project" value="TreeGrafter"/>
</dbReference>
<dbReference type="HAMAP" id="MF_01618">
    <property type="entry name" value="FadI"/>
    <property type="match status" value="1"/>
</dbReference>
<dbReference type="SUPFAM" id="SSF53901">
    <property type="entry name" value="Thiolase-like"/>
    <property type="match status" value="2"/>
</dbReference>
<dbReference type="GO" id="GO:0006635">
    <property type="term" value="P:fatty acid beta-oxidation"/>
    <property type="evidence" value="ECO:0007669"/>
    <property type="project" value="UniProtKB-UniRule"/>
</dbReference>
<evidence type="ECO:0000256" key="10">
    <source>
        <dbReference type="RuleBase" id="RU003557"/>
    </source>
</evidence>
<organism evidence="13 14">
    <name type="scientific">Vibrio maritimus</name>
    <dbReference type="NCBI Taxonomy" id="990268"/>
    <lineage>
        <taxon>Bacteria</taxon>
        <taxon>Pseudomonadati</taxon>
        <taxon>Pseudomonadota</taxon>
        <taxon>Gammaproteobacteria</taxon>
        <taxon>Vibrionales</taxon>
        <taxon>Vibrionaceae</taxon>
        <taxon>Vibrio</taxon>
    </lineage>
</organism>
<evidence type="ECO:0000256" key="1">
    <source>
        <dbReference type="ARBA" id="ARBA00010982"/>
    </source>
</evidence>
<dbReference type="InterPro" id="IPR002155">
    <property type="entry name" value="Thiolase"/>
</dbReference>
<dbReference type="InterPro" id="IPR016039">
    <property type="entry name" value="Thiolase-like"/>
</dbReference>
<dbReference type="PROSITE" id="PS00737">
    <property type="entry name" value="THIOLASE_2"/>
    <property type="match status" value="1"/>
</dbReference>
<protein>
    <recommendedName>
        <fullName evidence="8">3-ketoacyl-CoA thiolase</fullName>
        <ecNumber evidence="8">2.3.1.16</ecNumber>
    </recommendedName>
    <alternativeName>
        <fullName evidence="8">ACSs</fullName>
    </alternativeName>
    <alternativeName>
        <fullName evidence="8">Acetyl-CoA acyltransferase</fullName>
    </alternativeName>
    <alternativeName>
        <fullName evidence="8">Acyl-CoA ligase</fullName>
    </alternativeName>
    <alternativeName>
        <fullName evidence="8">Beta-ketothiolase</fullName>
    </alternativeName>
    <alternativeName>
        <fullName evidence="8">Fatty acid oxidation complex subunit beta</fullName>
    </alternativeName>
</protein>
<dbReference type="GO" id="GO:0003988">
    <property type="term" value="F:acetyl-CoA C-acyltransferase activity"/>
    <property type="evidence" value="ECO:0007669"/>
    <property type="project" value="UniProtKB-UniRule"/>
</dbReference>
<dbReference type="NCBIfam" id="TIGR01930">
    <property type="entry name" value="AcCoA-C-Actrans"/>
    <property type="match status" value="1"/>
</dbReference>
<evidence type="ECO:0000256" key="2">
    <source>
        <dbReference type="ARBA" id="ARBA00022490"/>
    </source>
</evidence>
<evidence type="ECO:0000256" key="9">
    <source>
        <dbReference type="PIRSR" id="PIRSR000429-1"/>
    </source>
</evidence>
<dbReference type="EMBL" id="BBMR01000018">
    <property type="protein sequence ID" value="GAL23136.1"/>
    <property type="molecule type" value="Genomic_DNA"/>
</dbReference>
<dbReference type="PANTHER" id="PTHR18919:SF107">
    <property type="entry name" value="ACETYL-COA ACETYLTRANSFERASE, CYTOSOLIC"/>
    <property type="match status" value="1"/>
</dbReference>
<dbReference type="InterPro" id="IPR020613">
    <property type="entry name" value="Thiolase_CS"/>
</dbReference>
<keyword evidence="4 8" id="KW-0276">Fatty acid metabolism</keyword>
<comment type="subcellular location">
    <subcellularLocation>
        <location evidence="8">Cytoplasm</location>
    </subcellularLocation>
</comment>
<keyword evidence="3 8" id="KW-0808">Transferase</keyword>
<evidence type="ECO:0000256" key="6">
    <source>
        <dbReference type="ARBA" id="ARBA00023098"/>
    </source>
</evidence>
<dbReference type="PANTHER" id="PTHR18919">
    <property type="entry name" value="ACETYL-COA C-ACYLTRANSFERASE"/>
    <property type="match status" value="1"/>
</dbReference>
<comment type="subunit">
    <text evidence="8">Heterotetramer of two alpha chains (FadJ) and two beta chains (FadI).</text>
</comment>
<evidence type="ECO:0000256" key="3">
    <source>
        <dbReference type="ARBA" id="ARBA00022679"/>
    </source>
</evidence>
<dbReference type="InterPro" id="IPR020617">
    <property type="entry name" value="Thiolase_C"/>
</dbReference>
<keyword evidence="14" id="KW-1185">Reference proteome</keyword>
<keyword evidence="7 8" id="KW-0012">Acyltransferase</keyword>
<comment type="pathway">
    <text evidence="8">Lipid metabolism; fatty acid beta-oxidation.</text>
</comment>
<name>A0A090S6G1_9VIBR</name>
<dbReference type="CDD" id="cd00751">
    <property type="entry name" value="thiolase"/>
    <property type="match status" value="1"/>
</dbReference>
<feature type="active site" description="Proton acceptor" evidence="8 9">
    <location>
        <position position="396"/>
    </location>
</feature>
<dbReference type="InterPro" id="IPR020616">
    <property type="entry name" value="Thiolase_N"/>
</dbReference>
<dbReference type="PIRSF" id="PIRSF000429">
    <property type="entry name" value="Ac-CoA_Ac_transf"/>
    <property type="match status" value="1"/>
</dbReference>
<accession>A0A090S6G1</accession>
<sequence length="440" mass="46971">MSSKEVGKIDLTTRNGERIAVVAGLRTPFARQSTEFSQVPAVDLGKMVVAEMMARTDIDPQLIDQVVFGQVVQMPEAPNIAREIVLGTGMNIHTDAYSVTRACATSFQAAANVCESIMAGTIDAGIAGGADSSSVLPIGVSKKLAANLLALSKTKTVGQKLNILKKLSFKDLMPVPPAVAEYSTGLSMGQTAEQMAKSHGISRLEQDELAHRSHTLASQAWKEGKVRDEVMSAFPEPYKKSLDEDNNIRHDSELSSYSKLRPAFDRQYGSVTAANSTPLTDGAAAIMLMREGRAKELGLEIKGYIRSYAFSAIGVREDMLMGPSYATPMALDRAGISLSDLTLIDMHEAFAAQALSNVKMFASDKFAKEKLGRSQAIGEIDMDKFNVLGGSLAYGHPFAATGARMITQTLNELRRRGGGLALNTACAAGGLGAAMVLEVE</sequence>
<evidence type="ECO:0000313" key="14">
    <source>
        <dbReference type="Proteomes" id="UP000029228"/>
    </source>
</evidence>
<dbReference type="Gene3D" id="3.40.47.10">
    <property type="match status" value="1"/>
</dbReference>
<dbReference type="Pfam" id="PF00108">
    <property type="entry name" value="Thiolase_N"/>
    <property type="match status" value="1"/>
</dbReference>
<reference evidence="13 14" key="2">
    <citation type="submission" date="2014-09" db="EMBL/GenBank/DDBJ databases">
        <authorList>
            <consortium name="NBRP consortium"/>
            <person name="Sawabe T."/>
            <person name="Meirelles P."/>
            <person name="Nakanishi M."/>
            <person name="Sayaka M."/>
            <person name="Hattori M."/>
            <person name="Ohkuma M."/>
        </authorList>
    </citation>
    <scope>NUCLEOTIDE SEQUENCE [LARGE SCALE GENOMIC DNA]</scope>
    <source>
        <strain evidence="14">JCM19235</strain>
    </source>
</reference>
<dbReference type="STRING" id="990268.JCM19235_611"/>
<dbReference type="Proteomes" id="UP000029228">
    <property type="component" value="Unassembled WGS sequence"/>
</dbReference>
<dbReference type="EC" id="2.3.1.16" evidence="8"/>
<feature type="active site" description="Acyl-thioester intermediate" evidence="8 9">
    <location>
        <position position="103"/>
    </location>
</feature>
<evidence type="ECO:0000256" key="7">
    <source>
        <dbReference type="ARBA" id="ARBA00023315"/>
    </source>
</evidence>